<dbReference type="SUPFAM" id="SSF47240">
    <property type="entry name" value="Ferritin-like"/>
    <property type="match status" value="1"/>
</dbReference>
<evidence type="ECO:0000256" key="1">
    <source>
        <dbReference type="ARBA" id="ARBA00009497"/>
    </source>
</evidence>
<protein>
    <submittedName>
        <fullName evidence="4">DNA starvation/stationary phase protection protein</fullName>
    </submittedName>
</protein>
<sequence length="156" mass="18518">MKMNIGINDEHLRSVATELNILLADEVLLYIQTRNYHWNVEGSNFNEMHLFFEKQFTELDDIMDGVAERIRMIGHYTEARLSDYLKLTHLVEQPYSNDQMLQLRNLLESQEAVVRNLRRLIILFSDEYKDAGSSDFVTQLLGRHEKMAWMIRAYFD</sequence>
<dbReference type="Proteomes" id="UP000515344">
    <property type="component" value="Chromosome"/>
</dbReference>
<gene>
    <name evidence="4" type="ORF">H4075_06850</name>
</gene>
<evidence type="ECO:0000256" key="2">
    <source>
        <dbReference type="RuleBase" id="RU003875"/>
    </source>
</evidence>
<dbReference type="Gene3D" id="1.20.1260.10">
    <property type="match status" value="1"/>
</dbReference>
<dbReference type="PANTHER" id="PTHR42932:SF3">
    <property type="entry name" value="DNA PROTECTION DURING STARVATION PROTEIN"/>
    <property type="match status" value="1"/>
</dbReference>
<accession>A0A7G5XKA1</accession>
<dbReference type="GO" id="GO:0008199">
    <property type="term" value="F:ferric iron binding"/>
    <property type="evidence" value="ECO:0007669"/>
    <property type="project" value="InterPro"/>
</dbReference>
<evidence type="ECO:0000313" key="4">
    <source>
        <dbReference type="EMBL" id="QNA45904.1"/>
    </source>
</evidence>
<dbReference type="AlphaFoldDB" id="A0A7G5XKA1"/>
<dbReference type="PIRSF" id="PIRSF005900">
    <property type="entry name" value="Dps"/>
    <property type="match status" value="1"/>
</dbReference>
<evidence type="ECO:0000259" key="3">
    <source>
        <dbReference type="Pfam" id="PF00210"/>
    </source>
</evidence>
<dbReference type="PANTHER" id="PTHR42932">
    <property type="entry name" value="GENERAL STRESS PROTEIN 20U"/>
    <property type="match status" value="1"/>
</dbReference>
<dbReference type="EMBL" id="CP060007">
    <property type="protein sequence ID" value="QNA45904.1"/>
    <property type="molecule type" value="Genomic_DNA"/>
</dbReference>
<dbReference type="RefSeq" id="WP_182805362.1">
    <property type="nucleotide sequence ID" value="NZ_CP060007.1"/>
</dbReference>
<organism evidence="4 5">
    <name type="scientific">Lacibacter sediminis</name>
    <dbReference type="NCBI Taxonomy" id="2760713"/>
    <lineage>
        <taxon>Bacteria</taxon>
        <taxon>Pseudomonadati</taxon>
        <taxon>Bacteroidota</taxon>
        <taxon>Chitinophagia</taxon>
        <taxon>Chitinophagales</taxon>
        <taxon>Chitinophagaceae</taxon>
        <taxon>Lacibacter</taxon>
    </lineage>
</organism>
<dbReference type="CDD" id="cd01043">
    <property type="entry name" value="DPS"/>
    <property type="match status" value="1"/>
</dbReference>
<dbReference type="InterPro" id="IPR008331">
    <property type="entry name" value="Ferritin_DPS_dom"/>
</dbReference>
<dbReference type="KEGG" id="lacs:H4075_06850"/>
<evidence type="ECO:0000313" key="5">
    <source>
        <dbReference type="Proteomes" id="UP000515344"/>
    </source>
</evidence>
<dbReference type="PRINTS" id="PR01346">
    <property type="entry name" value="HELNAPAPROT"/>
</dbReference>
<comment type="similarity">
    <text evidence="1 2">Belongs to the Dps family.</text>
</comment>
<proteinExistence type="inferred from homology"/>
<reference evidence="5" key="1">
    <citation type="submission" date="2020-08" db="EMBL/GenBank/DDBJ databases">
        <title>Lacibacter sp. S13-6-6 genome sequencing.</title>
        <authorList>
            <person name="Jin L."/>
        </authorList>
    </citation>
    <scope>NUCLEOTIDE SEQUENCE [LARGE SCALE GENOMIC DNA]</scope>
    <source>
        <strain evidence="5">S13-6-6</strain>
    </source>
</reference>
<dbReference type="InterPro" id="IPR012347">
    <property type="entry name" value="Ferritin-like"/>
</dbReference>
<dbReference type="Pfam" id="PF00210">
    <property type="entry name" value="Ferritin"/>
    <property type="match status" value="1"/>
</dbReference>
<dbReference type="InterPro" id="IPR009078">
    <property type="entry name" value="Ferritin-like_SF"/>
</dbReference>
<feature type="domain" description="Ferritin/DPS" evidence="3">
    <location>
        <begin position="18"/>
        <end position="155"/>
    </location>
</feature>
<dbReference type="InterPro" id="IPR002177">
    <property type="entry name" value="DPS_DNA-bd"/>
</dbReference>
<keyword evidence="5" id="KW-1185">Reference proteome</keyword>
<name>A0A7G5XKA1_9BACT</name>